<keyword evidence="2" id="KW-1185">Reference proteome</keyword>
<evidence type="ECO:0000313" key="1">
    <source>
        <dbReference type="EMBL" id="THG46246.1"/>
    </source>
</evidence>
<gene>
    <name evidence="1" type="ORF">E5990_08365</name>
</gene>
<dbReference type="Proteomes" id="UP000305401">
    <property type="component" value="Unassembled WGS sequence"/>
</dbReference>
<reference evidence="1" key="1">
    <citation type="submission" date="2019-04" db="EMBL/GenBank/DDBJ databases">
        <title>Microbes associate with the intestines of laboratory mice.</title>
        <authorList>
            <person name="Navarre W."/>
            <person name="Wong E."/>
            <person name="Huang K.C."/>
            <person name="Tropini C."/>
            <person name="Ng K."/>
            <person name="Yu B."/>
        </authorList>
    </citation>
    <scope>NUCLEOTIDE SEQUENCE</scope>
    <source>
        <strain evidence="1">NM86_A22</strain>
    </source>
</reference>
<organism evidence="1 2">
    <name type="scientific">Muribaculum caecicola</name>
    <dbReference type="NCBI Taxonomy" id="3038144"/>
    <lineage>
        <taxon>Bacteria</taxon>
        <taxon>Pseudomonadati</taxon>
        <taxon>Bacteroidota</taxon>
        <taxon>Bacteroidia</taxon>
        <taxon>Bacteroidales</taxon>
        <taxon>Muribaculaceae</taxon>
        <taxon>Muribaculum</taxon>
    </lineage>
</organism>
<accession>A0AC61S4H9</accession>
<comment type="caution">
    <text evidence="1">The sequence shown here is derived from an EMBL/GenBank/DDBJ whole genome shotgun (WGS) entry which is preliminary data.</text>
</comment>
<name>A0AC61S4H9_9BACT</name>
<dbReference type="EMBL" id="SSTG01000112">
    <property type="protein sequence ID" value="THG46246.1"/>
    <property type="molecule type" value="Genomic_DNA"/>
</dbReference>
<evidence type="ECO:0000313" key="2">
    <source>
        <dbReference type="Proteomes" id="UP000305401"/>
    </source>
</evidence>
<sequence>MLLFPNAKINIGLEITKKRNDGYHDIDTIFYPVDWHDILEIVPSESNATKLTVTGNRVDCPPEKNLVTKAWHVLNSHVPIPTVNIYLHKIIPDGAGLGGGSSDAAFTLRGLNEMFQLGLDQATLAAYAAEIGADCPFFIYNKPMRATGIGNIFTPLPITLKQYTVLIVKPDVSVSTKQAYQGVTPSAPITSLPEAVISLPPIQWQNTIVNKFEESVFPQFPEIKKLKQEIYNAGACYCAMSGSGASVYGIFHKDNADRMSALLTQLPKNYISHVSVLQW</sequence>
<proteinExistence type="predicted"/>
<protein>
    <submittedName>
        <fullName evidence="1">4-(Cytidine 5'-diphospho)-2-C-methyl-D-erythritol kinase</fullName>
        <ecNumber evidence="1">2.7.1.148</ecNumber>
    </submittedName>
</protein>
<dbReference type="EC" id="2.7.1.148" evidence="1"/>
<keyword evidence="1" id="KW-0418">Kinase</keyword>
<keyword evidence="1" id="KW-0808">Transferase</keyword>